<evidence type="ECO:0000313" key="13">
    <source>
        <dbReference type="Proteomes" id="UP000593577"/>
    </source>
</evidence>
<gene>
    <name evidence="12" type="ORF">Goari_018519</name>
</gene>
<evidence type="ECO:0000256" key="5">
    <source>
        <dbReference type="ARBA" id="ARBA00023054"/>
    </source>
</evidence>
<keyword evidence="5 9" id="KW-0175">Coiled coil</keyword>
<keyword evidence="13" id="KW-1185">Reference proteome</keyword>
<feature type="coiled-coil region" evidence="9">
    <location>
        <begin position="193"/>
        <end position="331"/>
    </location>
</feature>
<keyword evidence="7 8" id="KW-0137">Centromere</keyword>
<reference evidence="12 13" key="1">
    <citation type="journal article" date="2019" name="Genome Biol. Evol.">
        <title>Insights into the evolution of the New World diploid cottons (Gossypium, subgenus Houzingenia) based on genome sequencing.</title>
        <authorList>
            <person name="Grover C.E."/>
            <person name="Arick M.A. 2nd"/>
            <person name="Thrash A."/>
            <person name="Conover J.L."/>
            <person name="Sanders W.S."/>
            <person name="Peterson D.G."/>
            <person name="Frelichowski J.E."/>
            <person name="Scheffler J.A."/>
            <person name="Scheffler B.E."/>
            <person name="Wendel J.F."/>
        </authorList>
    </citation>
    <scope>NUCLEOTIDE SEQUENCE [LARGE SCALE GENOMIC DNA]</scope>
    <source>
        <strain evidence="12">185</strain>
        <tissue evidence="12">Leaf</tissue>
    </source>
</reference>
<dbReference type="InterPro" id="IPR055307">
    <property type="entry name" value="NDC80_plants"/>
</dbReference>
<dbReference type="Gene3D" id="1.10.418.30">
    <property type="entry name" value="Ncd80 complex, Ncd80 subunit"/>
    <property type="match status" value="1"/>
</dbReference>
<dbReference type="Pfam" id="PF03801">
    <property type="entry name" value="Ndc80_HEC"/>
    <property type="match status" value="1"/>
</dbReference>
<dbReference type="GO" id="GO:0005634">
    <property type="term" value="C:nucleus"/>
    <property type="evidence" value="ECO:0007669"/>
    <property type="project" value="UniProtKB-SubCell"/>
</dbReference>
<keyword evidence="4 8" id="KW-0498">Mitosis</keyword>
<evidence type="ECO:0000256" key="9">
    <source>
        <dbReference type="SAM" id="Coils"/>
    </source>
</evidence>
<dbReference type="InterPro" id="IPR038273">
    <property type="entry name" value="Ndc80_sf"/>
</dbReference>
<evidence type="ECO:0000259" key="11">
    <source>
        <dbReference type="Pfam" id="PF03801"/>
    </source>
</evidence>
<evidence type="ECO:0000256" key="8">
    <source>
        <dbReference type="RuleBase" id="RU368072"/>
    </source>
</evidence>
<evidence type="ECO:0000256" key="1">
    <source>
        <dbReference type="ARBA" id="ARBA00007050"/>
    </source>
</evidence>
<comment type="caution">
    <text evidence="12">The sequence shown here is derived from an EMBL/GenBank/DDBJ whole genome shotgun (WGS) entry which is preliminary data.</text>
</comment>
<dbReference type="PANTHER" id="PTHR46681">
    <property type="entry name" value="KINETOCHORE PROTEIN NDC80 HOMOLOG"/>
    <property type="match status" value="1"/>
</dbReference>
<keyword evidence="2 8" id="KW-0158">Chromosome</keyword>
<keyword evidence="8" id="KW-0995">Kinetochore</keyword>
<sequence length="617" mass="70870">MRGHVRGRGTGSFHPPPMQQSRDSDASSRPSSIGMGRAISAAEPYSDRAFQVATIRSINAFLSSHSIHPISTKPSQAPSAKDLSNILTSLLSMIDFPCSKLEDDLSFLLKSLNCPFKFNKSTFRAPNSLHNWPNWLGILHWLVQLAIFNEHISQNSTSYFAQNNSMNEYALESYMRYIQGEDDILELLDKEFMEKVEKERENVAASNRALEKSVGELEAKAEALRTGPTEREALEKEKNVLEEDVKKFHAMIAEFTGRIDAMEQVLEEKEKELNAKEEERKRICEENEGFKKRVELQTFNARDIERMKREMQAVERDISEAEIARNSWEDKSWDLDSTIRQKFKKLVTLAMDCNQAIRRLKLGNGFQYEVNPKGSTPAEVIGINYKATLKSELESYAEKIRESSKEKFEDVIILQQQSKEMDIKIENQKYRIVVLQSHIDEDLFCKPNFLGHVTKIRYVDQTKAAHACQSLMAYSIKTLKFRWRLFLVLLVGLRLQASVEAQINLSKKEMQENGDRSTAEAKKMVEDIQIEAHKLDVTEREAAEILKASQLRLQEEIQQSEEETQMHARELFMLVDSLSKYKEHVESKISEMRISLSETTAAVSDAYRGTLPAQIHW</sequence>
<feature type="domain" description="Kinetochore protein Ndc80 CH" evidence="11">
    <location>
        <begin position="36"/>
        <end position="151"/>
    </location>
</feature>
<proteinExistence type="inferred from homology"/>
<keyword evidence="3 8" id="KW-0132">Cell division</keyword>
<name>A0A7J8WPY3_GOSAI</name>
<evidence type="ECO:0000256" key="4">
    <source>
        <dbReference type="ARBA" id="ARBA00022776"/>
    </source>
</evidence>
<protein>
    <recommendedName>
        <fullName evidence="8">Kinetochore protein NDC80</fullName>
    </recommendedName>
</protein>
<dbReference type="GO" id="GO:0051301">
    <property type="term" value="P:cell division"/>
    <property type="evidence" value="ECO:0007669"/>
    <property type="project" value="UniProtKB-UniRule"/>
</dbReference>
<dbReference type="AlphaFoldDB" id="A0A7J8WPY3"/>
<comment type="subunit">
    <text evidence="8">Component of the NDC80 complex.</text>
</comment>
<accession>A0A7J8WPY3</accession>
<dbReference type="GO" id="GO:0051315">
    <property type="term" value="P:attachment of mitotic spindle microtubules to kinetochore"/>
    <property type="evidence" value="ECO:0007669"/>
    <property type="project" value="UniProtKB-UniRule"/>
</dbReference>
<dbReference type="Proteomes" id="UP000593577">
    <property type="component" value="Unassembled WGS sequence"/>
</dbReference>
<comment type="similarity">
    <text evidence="1 8">Belongs to the NDC80/HEC1 family.</text>
</comment>
<organism evidence="12 13">
    <name type="scientific">Gossypium aridum</name>
    <name type="common">American cotton</name>
    <name type="synonym">Erioxylum aridum</name>
    <dbReference type="NCBI Taxonomy" id="34290"/>
    <lineage>
        <taxon>Eukaryota</taxon>
        <taxon>Viridiplantae</taxon>
        <taxon>Streptophyta</taxon>
        <taxon>Embryophyta</taxon>
        <taxon>Tracheophyta</taxon>
        <taxon>Spermatophyta</taxon>
        <taxon>Magnoliopsida</taxon>
        <taxon>eudicotyledons</taxon>
        <taxon>Gunneridae</taxon>
        <taxon>Pentapetalae</taxon>
        <taxon>rosids</taxon>
        <taxon>malvids</taxon>
        <taxon>Malvales</taxon>
        <taxon>Malvaceae</taxon>
        <taxon>Malvoideae</taxon>
        <taxon>Gossypium</taxon>
    </lineage>
</organism>
<comment type="function">
    <text evidence="8">Acts as a component of the essential kinetochore-associated NDC80 complex, which is required for chromosome segregation and spindle checkpoint activity.</text>
</comment>
<comment type="subcellular location">
    <subcellularLocation>
        <location evidence="8">Chromosome</location>
        <location evidence="8">Centromere</location>
        <location evidence="8">Kinetochore</location>
    </subcellularLocation>
    <subcellularLocation>
        <location evidence="8">Nucleus</location>
    </subcellularLocation>
</comment>
<keyword evidence="6 8" id="KW-0131">Cell cycle</keyword>
<dbReference type="GO" id="GO:0031262">
    <property type="term" value="C:Ndc80 complex"/>
    <property type="evidence" value="ECO:0007669"/>
    <property type="project" value="UniProtKB-UniRule"/>
</dbReference>
<dbReference type="InterPro" id="IPR055260">
    <property type="entry name" value="Ndc80_CH"/>
</dbReference>
<dbReference type="EMBL" id="JABFAA010000002">
    <property type="protein sequence ID" value="MBA0677097.1"/>
    <property type="molecule type" value="Genomic_DNA"/>
</dbReference>
<feature type="region of interest" description="Disordered" evidence="10">
    <location>
        <begin position="1"/>
        <end position="33"/>
    </location>
</feature>
<evidence type="ECO:0000256" key="2">
    <source>
        <dbReference type="ARBA" id="ARBA00022454"/>
    </source>
</evidence>
<evidence type="ECO:0000256" key="6">
    <source>
        <dbReference type="ARBA" id="ARBA00023306"/>
    </source>
</evidence>
<evidence type="ECO:0000313" key="12">
    <source>
        <dbReference type="EMBL" id="MBA0677097.1"/>
    </source>
</evidence>
<dbReference type="PANTHER" id="PTHR46681:SF1">
    <property type="entry name" value="KINETOCHORE PROTEIN NDC80 HOMOLOG"/>
    <property type="match status" value="1"/>
</dbReference>
<evidence type="ECO:0000256" key="3">
    <source>
        <dbReference type="ARBA" id="ARBA00022618"/>
    </source>
</evidence>
<keyword evidence="8" id="KW-0539">Nucleus</keyword>
<evidence type="ECO:0000256" key="7">
    <source>
        <dbReference type="ARBA" id="ARBA00023328"/>
    </source>
</evidence>
<evidence type="ECO:0000256" key="10">
    <source>
        <dbReference type="SAM" id="MobiDB-lite"/>
    </source>
</evidence>